<dbReference type="SMART" id="SM00064">
    <property type="entry name" value="FYVE"/>
    <property type="match status" value="2"/>
</dbReference>
<evidence type="ECO:0000256" key="1">
    <source>
        <dbReference type="ARBA" id="ARBA00022723"/>
    </source>
</evidence>
<dbReference type="PANTHER" id="PTHR13510:SF44">
    <property type="entry name" value="RABENOSYN-5"/>
    <property type="match status" value="1"/>
</dbReference>
<reference evidence="7 8" key="1">
    <citation type="journal article" date="2024" name="Commun. Biol.">
        <title>Comparative genomic analysis of thermophilic fungi reveals convergent evolutionary adaptations and gene losses.</title>
        <authorList>
            <person name="Steindorff A.S."/>
            <person name="Aguilar-Pontes M.V."/>
            <person name="Robinson A.J."/>
            <person name="Andreopoulos B."/>
            <person name="LaButti K."/>
            <person name="Kuo A."/>
            <person name="Mondo S."/>
            <person name="Riley R."/>
            <person name="Otillar R."/>
            <person name="Haridas S."/>
            <person name="Lipzen A."/>
            <person name="Grimwood J."/>
            <person name="Schmutz J."/>
            <person name="Clum A."/>
            <person name="Reid I.D."/>
            <person name="Moisan M.C."/>
            <person name="Butler G."/>
            <person name="Nguyen T.T.M."/>
            <person name="Dewar K."/>
            <person name="Conant G."/>
            <person name="Drula E."/>
            <person name="Henrissat B."/>
            <person name="Hansel C."/>
            <person name="Singer S."/>
            <person name="Hutchinson M.I."/>
            <person name="de Vries R.P."/>
            <person name="Natvig D.O."/>
            <person name="Powell A.J."/>
            <person name="Tsang A."/>
            <person name="Grigoriev I.V."/>
        </authorList>
    </citation>
    <scope>NUCLEOTIDE SEQUENCE [LARGE SCALE GENOMIC DNA]</scope>
    <source>
        <strain evidence="7 8">CBS 494.80</strain>
    </source>
</reference>
<dbReference type="InterPro" id="IPR017455">
    <property type="entry name" value="Znf_FYVE-rel"/>
</dbReference>
<protein>
    <recommendedName>
        <fullName evidence="6">FYVE-type domain-containing protein</fullName>
    </recommendedName>
</protein>
<dbReference type="PANTHER" id="PTHR13510">
    <property type="entry name" value="FYVE-FINGER-CONTAINING RAB5 EFFECTOR PROTEIN RABENOSYN-5-RELATED"/>
    <property type="match status" value="1"/>
</dbReference>
<dbReference type="EMBL" id="JAZHXI010000011">
    <property type="protein sequence ID" value="KAL2066341.1"/>
    <property type="molecule type" value="Genomic_DNA"/>
</dbReference>
<feature type="region of interest" description="Disordered" evidence="5">
    <location>
        <begin position="148"/>
        <end position="178"/>
    </location>
</feature>
<dbReference type="Gene3D" id="3.30.40.10">
    <property type="entry name" value="Zinc/RING finger domain, C3HC4 (zinc finger)"/>
    <property type="match status" value="2"/>
</dbReference>
<comment type="caution">
    <text evidence="7">The sequence shown here is derived from an EMBL/GenBank/DDBJ whole genome shotgun (WGS) entry which is preliminary data.</text>
</comment>
<evidence type="ECO:0000313" key="7">
    <source>
        <dbReference type="EMBL" id="KAL2066341.1"/>
    </source>
</evidence>
<feature type="domain" description="FYVE-type" evidence="6">
    <location>
        <begin position="340"/>
        <end position="411"/>
    </location>
</feature>
<dbReference type="CDD" id="cd15761">
    <property type="entry name" value="FYVE1_Vac1p_like"/>
    <property type="match status" value="1"/>
</dbReference>
<evidence type="ECO:0000259" key="6">
    <source>
        <dbReference type="PROSITE" id="PS50178"/>
    </source>
</evidence>
<proteinExistence type="predicted"/>
<keyword evidence="1" id="KW-0479">Metal-binding</keyword>
<dbReference type="PROSITE" id="PS50178">
    <property type="entry name" value="ZF_FYVE"/>
    <property type="match status" value="1"/>
</dbReference>
<feature type="compositionally biased region" description="Gly residues" evidence="5">
    <location>
        <begin position="1"/>
        <end position="12"/>
    </location>
</feature>
<dbReference type="Pfam" id="PF01363">
    <property type="entry name" value="FYVE"/>
    <property type="match status" value="1"/>
</dbReference>
<organism evidence="7 8">
    <name type="scientific">Oculimacula yallundae</name>
    <dbReference type="NCBI Taxonomy" id="86028"/>
    <lineage>
        <taxon>Eukaryota</taxon>
        <taxon>Fungi</taxon>
        <taxon>Dikarya</taxon>
        <taxon>Ascomycota</taxon>
        <taxon>Pezizomycotina</taxon>
        <taxon>Leotiomycetes</taxon>
        <taxon>Helotiales</taxon>
        <taxon>Ploettnerulaceae</taxon>
        <taxon>Oculimacula</taxon>
    </lineage>
</organism>
<dbReference type="SUPFAM" id="SSF57903">
    <property type="entry name" value="FYVE/PHD zinc finger"/>
    <property type="match status" value="2"/>
</dbReference>
<accession>A0ABR4C8U5</accession>
<keyword evidence="2 4" id="KW-0863">Zinc-finger</keyword>
<dbReference type="CDD" id="cd15737">
    <property type="entry name" value="FYVE2_Vac1p_like"/>
    <property type="match status" value="1"/>
</dbReference>
<feature type="region of interest" description="Disordered" evidence="5">
    <location>
        <begin position="1"/>
        <end position="33"/>
    </location>
</feature>
<gene>
    <name evidence="7" type="ORF">VTL71DRAFT_2412</name>
</gene>
<dbReference type="InterPro" id="IPR052727">
    <property type="entry name" value="Rab4/Rab5_effector"/>
</dbReference>
<dbReference type="Pfam" id="PF11464">
    <property type="entry name" value="Rbsn"/>
    <property type="match status" value="1"/>
</dbReference>
<dbReference type="SUPFAM" id="SSF140125">
    <property type="entry name" value="Rabenosyn-5 Rab-binding domain-like"/>
    <property type="match status" value="1"/>
</dbReference>
<dbReference type="Gene3D" id="4.10.860.20">
    <property type="entry name" value="Rabenosyn, Rab binding domain"/>
    <property type="match status" value="1"/>
</dbReference>
<evidence type="ECO:0000256" key="5">
    <source>
        <dbReference type="SAM" id="MobiDB-lite"/>
    </source>
</evidence>
<evidence type="ECO:0000313" key="8">
    <source>
        <dbReference type="Proteomes" id="UP001595075"/>
    </source>
</evidence>
<dbReference type="InterPro" id="IPR000306">
    <property type="entry name" value="Znf_FYVE"/>
</dbReference>
<dbReference type="InterPro" id="IPR021565">
    <property type="entry name" value="Rbsn_Rab-bd"/>
</dbReference>
<dbReference type="InterPro" id="IPR036531">
    <property type="entry name" value="Rbsn_Rab-bd_sf"/>
</dbReference>
<dbReference type="InterPro" id="IPR013083">
    <property type="entry name" value="Znf_RING/FYVE/PHD"/>
</dbReference>
<dbReference type="InterPro" id="IPR011011">
    <property type="entry name" value="Znf_FYVE_PHD"/>
</dbReference>
<evidence type="ECO:0000256" key="2">
    <source>
        <dbReference type="ARBA" id="ARBA00022771"/>
    </source>
</evidence>
<sequence>MSGRKLGGGRILGSGKSLAPPPAPPAHQRTSDLISSPAASIVSSGELSASPLGTSPLPEISQDLSSIVSLHNGGPSVTAGSSRLLCPICNEEMMTLLQLNRHLDDNHQELPEVEQDEVKNWFDKQVIKAKKFQPLAVINQKLKGLDVFESNDSPTPPVSTPSAVPGNRISTPEPARVDPDEVVTRAHWQRAGFNDQCTEPACGKRLGAVNGTVNCRKCGRLFCEDHTMYQMKLSRSAQHEPVRGLWCRTCETCFVSREGYNDHNGLIRDDSSDFIAMRRKKVDKEYLEISRLEKRLTKLTQLLANPPEDLSGNSGGLLSMSGQKNQRKILEQSVVTWEEDAKVPKCPFCQQEFGSWSFRRHHCRLCGRVVCADPRTGCSTEIGLNVTAQKNGTSEVSIDVRMCRDCKATVFSKKDFAAEATHKPADQRSYENLLQFERGIRSLLPNFQRLLMALQDPDKPPSQQTLTEASKVRKRLIDSFGKYDLAARRIRDLPTTSTAQAKLQKAIYQQSANFLSIHMLPLKSLPKILKHASPHGSSLPSNGRSALANIKYNDIDSASQISSSSAVSAMEAEEKELRERLIVLEEQKFLVAEMVADAKKARRFDEVTALSGNLSDLSREIDGVNGMIGQLDFEGVYKRERELGGEGNSGPLGLGTGR</sequence>
<name>A0ABR4C8U5_9HELO</name>
<evidence type="ECO:0000256" key="3">
    <source>
        <dbReference type="ARBA" id="ARBA00022833"/>
    </source>
</evidence>
<keyword evidence="3" id="KW-0862">Zinc</keyword>
<evidence type="ECO:0000256" key="4">
    <source>
        <dbReference type="PROSITE-ProRule" id="PRU00091"/>
    </source>
</evidence>
<dbReference type="Proteomes" id="UP001595075">
    <property type="component" value="Unassembled WGS sequence"/>
</dbReference>
<keyword evidence="8" id="KW-1185">Reference proteome</keyword>